<dbReference type="EC" id="5.3.1.15" evidence="8"/>
<dbReference type="Pfam" id="PF07385">
    <property type="entry name" value="Lyx_isomer"/>
    <property type="match status" value="1"/>
</dbReference>
<dbReference type="InterPro" id="IPR011051">
    <property type="entry name" value="RmlC_Cupin_sf"/>
</dbReference>
<gene>
    <name evidence="9" type="ORF">GCM10010918_13380</name>
</gene>
<name>A0A917GXW0_9BACL</name>
<keyword evidence="3" id="KW-0464">Manganese</keyword>
<reference evidence="9 10" key="1">
    <citation type="journal article" date="2014" name="Int. J. Syst. Evol. Microbiol.">
        <title>Complete genome sequence of Corynebacterium casei LMG S-19264T (=DSM 44701T), isolated from a smear-ripened cheese.</title>
        <authorList>
            <consortium name="US DOE Joint Genome Institute (JGI-PGF)"/>
            <person name="Walter F."/>
            <person name="Albersmeier A."/>
            <person name="Kalinowski J."/>
            <person name="Ruckert C."/>
        </authorList>
    </citation>
    <scope>NUCLEOTIDE SEQUENCE [LARGE SCALE GENOMIC DNA]</scope>
    <source>
        <strain evidence="9 10">CGMCC 1.15286</strain>
    </source>
</reference>
<dbReference type="GO" id="GO:0047828">
    <property type="term" value="F:D-lyxose ketol-isomerase activity"/>
    <property type="evidence" value="ECO:0007669"/>
    <property type="project" value="UniProtKB-EC"/>
</dbReference>
<evidence type="ECO:0000256" key="7">
    <source>
        <dbReference type="ARBA" id="ARBA00044951"/>
    </source>
</evidence>
<dbReference type="AlphaFoldDB" id="A0A917GXW0"/>
<dbReference type="Proteomes" id="UP000600247">
    <property type="component" value="Unassembled WGS sequence"/>
</dbReference>
<evidence type="ECO:0000256" key="5">
    <source>
        <dbReference type="ARBA" id="ARBA00023277"/>
    </source>
</evidence>
<comment type="similarity">
    <text evidence="7">Belongs to the D-lyxose ketol-isomerase family.</text>
</comment>
<dbReference type="InterPro" id="IPR010864">
    <property type="entry name" value="D-lyxose_isomer"/>
</dbReference>
<dbReference type="RefSeq" id="WP_188888166.1">
    <property type="nucleotide sequence ID" value="NZ_BMHY01000002.1"/>
</dbReference>
<organism evidence="9 10">
    <name type="scientific">Paenibacillus radicis</name>
    <name type="common">ex Gao et al. 2016</name>
    <dbReference type="NCBI Taxonomy" id="1737354"/>
    <lineage>
        <taxon>Bacteria</taxon>
        <taxon>Bacillati</taxon>
        <taxon>Bacillota</taxon>
        <taxon>Bacilli</taxon>
        <taxon>Bacillales</taxon>
        <taxon>Paenibacillaceae</taxon>
        <taxon>Paenibacillus</taxon>
    </lineage>
</organism>
<dbReference type="CDD" id="cd20308">
    <property type="entry name" value="cupin_YdaE"/>
    <property type="match status" value="1"/>
</dbReference>
<keyword evidence="5" id="KW-0119">Carbohydrate metabolism</keyword>
<evidence type="ECO:0000256" key="8">
    <source>
        <dbReference type="ARBA" id="ARBA00044972"/>
    </source>
</evidence>
<dbReference type="Gene3D" id="2.60.120.10">
    <property type="entry name" value="Jelly Rolls"/>
    <property type="match status" value="1"/>
</dbReference>
<dbReference type="SUPFAM" id="SSF51182">
    <property type="entry name" value="RmlC-like cupins"/>
    <property type="match status" value="1"/>
</dbReference>
<evidence type="ECO:0000256" key="3">
    <source>
        <dbReference type="ARBA" id="ARBA00023211"/>
    </source>
</evidence>
<accession>A0A917GXW0</accession>
<sequence length="182" mass="20109">MLTRNQVKAAQERTAELLQGAGIILSEEERANIEVAAFGLDELEIQGLELVTYVNNDRYCAKELALFPGQTCPEHLHPPIGSDPGKMETFRCRAGKVYLYVDGEPSQPIGATIPPGSESCYTVFHEIVLLPGQQYTIPPGTLHWFQAGDEGAVVSEFSSTSRDEHDYFTDPRIQRVAVLAEE</sequence>
<protein>
    <recommendedName>
        <fullName evidence="8">D-lyxose ketol-isomerase</fullName>
        <ecNumber evidence="8">5.3.1.15</ecNumber>
    </recommendedName>
</protein>
<keyword evidence="10" id="KW-1185">Reference proteome</keyword>
<evidence type="ECO:0000256" key="2">
    <source>
        <dbReference type="ARBA" id="ARBA00022723"/>
    </source>
</evidence>
<keyword evidence="4 9" id="KW-0413">Isomerase</keyword>
<evidence type="ECO:0000256" key="1">
    <source>
        <dbReference type="ARBA" id="ARBA00001936"/>
    </source>
</evidence>
<evidence type="ECO:0000256" key="6">
    <source>
        <dbReference type="ARBA" id="ARBA00044907"/>
    </source>
</evidence>
<comment type="caution">
    <text evidence="9">The sequence shown here is derived from an EMBL/GenBank/DDBJ whole genome shotgun (WGS) entry which is preliminary data.</text>
</comment>
<dbReference type="EMBL" id="BMHY01000002">
    <property type="protein sequence ID" value="GGG61260.1"/>
    <property type="molecule type" value="Genomic_DNA"/>
</dbReference>
<dbReference type="GO" id="GO:0046872">
    <property type="term" value="F:metal ion binding"/>
    <property type="evidence" value="ECO:0007669"/>
    <property type="project" value="UniProtKB-KW"/>
</dbReference>
<proteinExistence type="inferred from homology"/>
<keyword evidence="2" id="KW-0479">Metal-binding</keyword>
<evidence type="ECO:0000256" key="4">
    <source>
        <dbReference type="ARBA" id="ARBA00023235"/>
    </source>
</evidence>
<comment type="catalytic activity">
    <reaction evidence="6">
        <text>D-lyxose = D-xylulose</text>
        <dbReference type="Rhea" id="RHEA:14201"/>
        <dbReference type="ChEBI" id="CHEBI:16789"/>
        <dbReference type="ChEBI" id="CHEBI:17140"/>
        <dbReference type="EC" id="5.3.1.15"/>
    </reaction>
</comment>
<dbReference type="InterPro" id="IPR014710">
    <property type="entry name" value="RmlC-like_jellyroll"/>
</dbReference>
<evidence type="ECO:0000313" key="10">
    <source>
        <dbReference type="Proteomes" id="UP000600247"/>
    </source>
</evidence>
<comment type="cofactor">
    <cofactor evidence="1">
        <name>Mn(2+)</name>
        <dbReference type="ChEBI" id="CHEBI:29035"/>
    </cofactor>
</comment>
<evidence type="ECO:0000313" key="9">
    <source>
        <dbReference type="EMBL" id="GGG61260.1"/>
    </source>
</evidence>